<feature type="transmembrane region" description="Helical" evidence="2">
    <location>
        <begin position="197"/>
        <end position="222"/>
    </location>
</feature>
<feature type="transmembrane region" description="Helical" evidence="2">
    <location>
        <begin position="50"/>
        <end position="72"/>
    </location>
</feature>
<gene>
    <name evidence="3" type="ORF">CANTEDRAFT_112687</name>
</gene>
<feature type="transmembrane region" description="Helical" evidence="2">
    <location>
        <begin position="242"/>
        <end position="264"/>
    </location>
</feature>
<evidence type="ECO:0000313" key="4">
    <source>
        <dbReference type="Proteomes" id="UP000000707"/>
    </source>
</evidence>
<dbReference type="InterPro" id="IPR022127">
    <property type="entry name" value="STIMATE/YPL162C"/>
</dbReference>
<name>G3AYD5_CANTC</name>
<dbReference type="HOGENOM" id="CLU_040321_2_2_1"/>
<dbReference type="STRING" id="590646.G3AYD5"/>
<dbReference type="GO" id="GO:0016020">
    <property type="term" value="C:membrane"/>
    <property type="evidence" value="ECO:0007669"/>
    <property type="project" value="TreeGrafter"/>
</dbReference>
<dbReference type="PANTHER" id="PTHR31735:SF1">
    <property type="entry name" value="VACUOLAR MEMBRANE PROTEIN YPL162C"/>
    <property type="match status" value="1"/>
</dbReference>
<proteinExistence type="predicted"/>
<dbReference type="Proteomes" id="UP000000707">
    <property type="component" value="Unassembled WGS sequence"/>
</dbReference>
<keyword evidence="2" id="KW-0472">Membrane</keyword>
<dbReference type="OrthoDB" id="431202at2759"/>
<keyword evidence="2" id="KW-1133">Transmembrane helix</keyword>
<dbReference type="EMBL" id="GL996512">
    <property type="protein sequence ID" value="EGV66197.1"/>
    <property type="molecule type" value="Genomic_DNA"/>
</dbReference>
<feature type="transmembrane region" description="Helical" evidence="2">
    <location>
        <begin position="93"/>
        <end position="111"/>
    </location>
</feature>
<dbReference type="EMBL" id="GL996512">
    <property type="protein sequence ID" value="EGV66196.1"/>
    <property type="molecule type" value="Genomic_DNA"/>
</dbReference>
<dbReference type="Pfam" id="PF12400">
    <property type="entry name" value="STIMATE"/>
    <property type="match status" value="1"/>
</dbReference>
<dbReference type="PANTHER" id="PTHR31735">
    <property type="entry name" value="VACUOLAR MEMBRANE PROTEIN YPL162C"/>
    <property type="match status" value="1"/>
</dbReference>
<feature type="transmembrane region" description="Helical" evidence="2">
    <location>
        <begin position="139"/>
        <end position="159"/>
    </location>
</feature>
<evidence type="ECO:0008006" key="5">
    <source>
        <dbReference type="Google" id="ProtNLM"/>
    </source>
</evidence>
<dbReference type="eggNOG" id="ENOG502S1HE">
    <property type="taxonomic scope" value="Eukaryota"/>
</dbReference>
<accession>G3AYD5</accession>
<reference evidence="3 4" key="1">
    <citation type="journal article" date="2011" name="Proc. Natl. Acad. Sci. U.S.A.">
        <title>Comparative genomics of xylose-fermenting fungi for enhanced biofuel production.</title>
        <authorList>
            <person name="Wohlbach D.J."/>
            <person name="Kuo A."/>
            <person name="Sato T.K."/>
            <person name="Potts K.M."/>
            <person name="Salamov A.A."/>
            <person name="LaButti K.M."/>
            <person name="Sun H."/>
            <person name="Clum A."/>
            <person name="Pangilinan J.L."/>
            <person name="Lindquist E.A."/>
            <person name="Lucas S."/>
            <person name="Lapidus A."/>
            <person name="Jin M."/>
            <person name="Gunawan C."/>
            <person name="Balan V."/>
            <person name="Dale B.E."/>
            <person name="Jeffries T.W."/>
            <person name="Zinkel R."/>
            <person name="Barry K.W."/>
            <person name="Grigoriev I.V."/>
            <person name="Gasch A.P."/>
        </authorList>
    </citation>
    <scope>NUCLEOTIDE SEQUENCE [LARGE SCALE GENOMIC DNA]</scope>
    <source>
        <strain evidence="3">ATCC 10573</strain>
        <strain evidence="4">ATCC 10573 / BCRC 21748 / CBS 615 / JCM 9827 / NBRC 10315 / NRRL Y-1498 / VKM Y-70</strain>
    </source>
</reference>
<evidence type="ECO:0000256" key="2">
    <source>
        <dbReference type="SAM" id="Phobius"/>
    </source>
</evidence>
<feature type="transmembrane region" description="Helical" evidence="2">
    <location>
        <begin position="12"/>
        <end position="30"/>
    </location>
</feature>
<keyword evidence="2" id="KW-0812">Transmembrane</keyword>
<organism evidence="4">
    <name type="scientific">Candida tenuis (strain ATCC 10573 / BCRC 21748 / CBS 615 / JCM 9827 / NBRC 10315 / NRRL Y-1498 / VKM Y-70)</name>
    <name type="common">Yeast</name>
    <name type="synonym">Yamadazyma tenuis</name>
    <dbReference type="NCBI Taxonomy" id="590646"/>
    <lineage>
        <taxon>Eukaryota</taxon>
        <taxon>Fungi</taxon>
        <taxon>Dikarya</taxon>
        <taxon>Ascomycota</taxon>
        <taxon>Saccharomycotina</taxon>
        <taxon>Pichiomycetes</taxon>
        <taxon>Debaryomycetaceae</taxon>
        <taxon>Yamadazyma</taxon>
    </lineage>
</organism>
<dbReference type="AlphaFoldDB" id="G3AYD5"/>
<evidence type="ECO:0000256" key="1">
    <source>
        <dbReference type="SAM" id="MobiDB-lite"/>
    </source>
</evidence>
<sequence length="324" mass="37261">MSCFISIDQMFHSFLYIVLSLFIHSDNIAIRSYLAPDDDNDNIDDGKCELVGTFSLVTQAFLGLLCLSSLIVKRSYEWPARRTWPVWFFDVSKQLLGALGVHIFNVALAIIKSKDDLDNGPLTPPKGDDDNNDDDQCSWYLLNIVFDCTIGVYVLYLVFRALNKVCRDWFHITNIKSGEYGDPNRPSITAYWKQLSIYYISLIITKGILFLFMNMFEVQLLWITSHILLVWLHDYPNEVEIFMVMFMIPVFMNCLQLILVDNIIQNPYFRLKNKLEMENGDEESTNSDITIPNVQDVDTEQSNSVDDVSSHLANNSKSSYGTFT</sequence>
<keyword evidence="4" id="KW-1185">Reference proteome</keyword>
<protein>
    <recommendedName>
        <fullName evidence="5">Vacuolar membrane protein</fullName>
    </recommendedName>
</protein>
<evidence type="ECO:0000313" key="3">
    <source>
        <dbReference type="EMBL" id="EGV66196.1"/>
    </source>
</evidence>
<feature type="region of interest" description="Disordered" evidence="1">
    <location>
        <begin position="303"/>
        <end position="324"/>
    </location>
</feature>